<evidence type="ECO:0000313" key="1">
    <source>
        <dbReference type="EMBL" id="KAK7685986.1"/>
    </source>
</evidence>
<keyword evidence="2" id="KW-1185">Reference proteome</keyword>
<dbReference type="Proteomes" id="UP001385951">
    <property type="component" value="Unassembled WGS sequence"/>
</dbReference>
<evidence type="ECO:0008006" key="3">
    <source>
        <dbReference type="Google" id="ProtNLM"/>
    </source>
</evidence>
<accession>A0AAW0FYF4</accession>
<protein>
    <recommendedName>
        <fullName evidence="3">F-box domain-containing protein</fullName>
    </recommendedName>
</protein>
<dbReference type="EMBL" id="JASBNA010000018">
    <property type="protein sequence ID" value="KAK7685986.1"/>
    <property type="molecule type" value="Genomic_DNA"/>
</dbReference>
<reference evidence="1 2" key="1">
    <citation type="submission" date="2022-09" db="EMBL/GenBank/DDBJ databases">
        <authorList>
            <person name="Palmer J.M."/>
        </authorList>
    </citation>
    <scope>NUCLEOTIDE SEQUENCE [LARGE SCALE GENOMIC DNA]</scope>
    <source>
        <strain evidence="1 2">DSM 7382</strain>
    </source>
</reference>
<evidence type="ECO:0000313" key="2">
    <source>
        <dbReference type="Proteomes" id="UP001385951"/>
    </source>
</evidence>
<proteinExistence type="predicted"/>
<comment type="caution">
    <text evidence="1">The sequence shown here is derived from an EMBL/GenBank/DDBJ whole genome shotgun (WGS) entry which is preliminary data.</text>
</comment>
<dbReference type="AlphaFoldDB" id="A0AAW0FYF4"/>
<name>A0AAW0FYF4_9APHY</name>
<organism evidence="1 2">
    <name type="scientific">Cerrena zonata</name>
    <dbReference type="NCBI Taxonomy" id="2478898"/>
    <lineage>
        <taxon>Eukaryota</taxon>
        <taxon>Fungi</taxon>
        <taxon>Dikarya</taxon>
        <taxon>Basidiomycota</taxon>
        <taxon>Agaricomycotina</taxon>
        <taxon>Agaricomycetes</taxon>
        <taxon>Polyporales</taxon>
        <taxon>Cerrenaceae</taxon>
        <taxon>Cerrena</taxon>
    </lineage>
</organism>
<gene>
    <name evidence="1" type="ORF">QCA50_010797</name>
</gene>
<sequence length="387" mass="43811">MGIFPQEILDYILGFIPNDENTLKQCGLSSRCLLKTSRKHRFREVTIKGTHRRDAHAAISSFCELTQYQPFATCIHRLKLDMLDLKDEHPSLLLPAPILALTLGDLCRVTAHLPQLERLSIRCADILFDALEDPPPSSSFTLRSLTLQRCCNIYRYIPPLLRLFRPHELELLQNIVDPIDEDEDEDDIILLEEETDDFPLQTLDLHGELDTSSVEALASIISRASVHSIAVAGGILTAGYFFGLDMLIHAATSLNTLRVGTFMSYGMQRTGSAWKSILSSTNLITLEIKVADCPELGEWNPTVDLFRAAPKSIENIHINVLLYPSSTLEIPIDTFRQTFQRLKKLHSVQFIWRDNCFRTGQSIEETIKNINKALHDLKPGLIQHEIE</sequence>